<feature type="chain" id="PRO_5026747786" description="Intracellular proteinase inhibitor BsuPI domain-containing protein" evidence="2">
    <location>
        <begin position="30"/>
        <end position="434"/>
    </location>
</feature>
<dbReference type="Pfam" id="PF12690">
    <property type="entry name" value="BsuPI"/>
    <property type="match status" value="2"/>
</dbReference>
<feature type="signal peptide" evidence="2">
    <location>
        <begin position="1"/>
        <end position="29"/>
    </location>
</feature>
<reference evidence="4" key="1">
    <citation type="submission" date="2020-02" db="EMBL/GenBank/DDBJ databases">
        <authorList>
            <person name="Meier V. D."/>
        </authorList>
    </citation>
    <scope>NUCLEOTIDE SEQUENCE</scope>
    <source>
        <strain evidence="4">AVDCRST_MAG63</strain>
    </source>
</reference>
<feature type="region of interest" description="Disordered" evidence="1">
    <location>
        <begin position="176"/>
        <end position="198"/>
    </location>
</feature>
<sequence>MNHVAGIRGVAATTLAALLLAGAAAGAPARGPFGRDRDEDQTTTRGASRNLRASITTDRTQYPAGRAVVINMRLTNVGDQRVRIDNQYEYDVTVREARTGRTVWRQSSGQESLRRQRRSFRIEPRETRTYRELWGQVDQDGRRVRPGVYRIQAEIFPMNPVSVDVYLGDRVNDGPGRPVDDGWDGPLPTRPGRGSSGDEYRAIRSAVRAGDSRVRAGDRVSVEYTIVNDGTRPSTFMFTSGRQFDVAVRPQGTRRTIWRFSQDRAYTMMLTQLTLRPGERRTYTAEWRTARDLPEGNYDVVAYLTPRGADSESVATSRTTVYVGRERGGRLYRRPIAGRALRLGELYANGSGPYLGRQVTVAGVYRGRRGTAGSARSLGAPPVLRSDWVLQEGGDAIYVSGPRPVEVDEGETVTVTGLVRRTQDGRLYLECDRD</sequence>
<proteinExistence type="predicted"/>
<dbReference type="AlphaFoldDB" id="A0A6J4JLE9"/>
<dbReference type="Gene3D" id="2.60.40.2360">
    <property type="entry name" value="Intracellular proteinase inhibitor BsuPI"/>
    <property type="match status" value="2"/>
</dbReference>
<feature type="region of interest" description="Disordered" evidence="1">
    <location>
        <begin position="26"/>
        <end position="51"/>
    </location>
</feature>
<gene>
    <name evidence="4" type="ORF">AVDCRST_MAG63-3637</name>
</gene>
<name>A0A6J4JLE9_9BACT</name>
<dbReference type="InterPro" id="IPR020481">
    <property type="entry name" value="Intracell_prot_inh_BsuPI"/>
</dbReference>
<evidence type="ECO:0000256" key="2">
    <source>
        <dbReference type="SAM" id="SignalP"/>
    </source>
</evidence>
<organism evidence="4">
    <name type="scientific">uncultured Armatimonadetes bacterium</name>
    <dbReference type="NCBI Taxonomy" id="157466"/>
    <lineage>
        <taxon>Bacteria</taxon>
        <taxon>Bacillati</taxon>
        <taxon>Armatimonadota</taxon>
        <taxon>environmental samples</taxon>
    </lineage>
</organism>
<feature type="compositionally biased region" description="Basic and acidic residues" evidence="1">
    <location>
        <begin position="33"/>
        <end position="42"/>
    </location>
</feature>
<evidence type="ECO:0000259" key="3">
    <source>
        <dbReference type="Pfam" id="PF12690"/>
    </source>
</evidence>
<evidence type="ECO:0000256" key="1">
    <source>
        <dbReference type="SAM" id="MobiDB-lite"/>
    </source>
</evidence>
<dbReference type="InterPro" id="IPR038144">
    <property type="entry name" value="IPI"/>
</dbReference>
<evidence type="ECO:0000313" key="4">
    <source>
        <dbReference type="EMBL" id="CAA9281580.1"/>
    </source>
</evidence>
<accession>A0A6J4JLE9</accession>
<dbReference type="EMBL" id="CADCTO010000481">
    <property type="protein sequence ID" value="CAA9281580.1"/>
    <property type="molecule type" value="Genomic_DNA"/>
</dbReference>
<feature type="domain" description="Intracellular proteinase inhibitor BsuPI" evidence="3">
    <location>
        <begin position="56"/>
        <end position="155"/>
    </location>
</feature>
<keyword evidence="2" id="KW-0732">Signal</keyword>
<feature type="domain" description="Intracellular proteinase inhibitor BsuPI" evidence="3">
    <location>
        <begin position="215"/>
        <end position="305"/>
    </location>
</feature>
<protein>
    <recommendedName>
        <fullName evidence="3">Intracellular proteinase inhibitor BsuPI domain-containing protein</fullName>
    </recommendedName>
</protein>